<protein>
    <submittedName>
        <fullName evidence="5">BTB domain-containing protein</fullName>
    </submittedName>
</protein>
<reference evidence="5" key="2">
    <citation type="submission" date="2019-09" db="UniProtKB">
        <authorList>
            <consortium name="WormBaseParasite"/>
        </authorList>
    </citation>
    <scope>IDENTIFICATION</scope>
</reference>
<dbReference type="SUPFAM" id="SSF54695">
    <property type="entry name" value="POZ domain"/>
    <property type="match status" value="1"/>
</dbReference>
<organism evidence="4 5">
    <name type="scientific">Heligmosomoides polygyrus</name>
    <name type="common">Parasitic roundworm</name>
    <dbReference type="NCBI Taxonomy" id="6339"/>
    <lineage>
        <taxon>Eukaryota</taxon>
        <taxon>Metazoa</taxon>
        <taxon>Ecdysozoa</taxon>
        <taxon>Nematoda</taxon>
        <taxon>Chromadorea</taxon>
        <taxon>Rhabditida</taxon>
        <taxon>Rhabditina</taxon>
        <taxon>Rhabditomorpha</taxon>
        <taxon>Strongyloidea</taxon>
        <taxon>Heligmosomidae</taxon>
        <taxon>Heligmosomoides</taxon>
    </lineage>
</organism>
<evidence type="ECO:0000313" key="3">
    <source>
        <dbReference type="EMBL" id="VDO26800.1"/>
    </source>
</evidence>
<dbReference type="WBParaSite" id="HPBE_0000262601-mRNA-1">
    <property type="protein sequence ID" value="HPBE_0000262601-mRNA-1"/>
    <property type="gene ID" value="HPBE_0000262601"/>
</dbReference>
<dbReference type="Gene3D" id="3.30.710.10">
    <property type="entry name" value="Potassium Channel Kv1.1, Chain A"/>
    <property type="match status" value="1"/>
</dbReference>
<accession>A0A3P7TW78</accession>
<reference evidence="3 4" key="1">
    <citation type="submission" date="2018-11" db="EMBL/GenBank/DDBJ databases">
        <authorList>
            <consortium name="Pathogen Informatics"/>
        </authorList>
    </citation>
    <scope>NUCLEOTIDE SEQUENCE [LARGE SCALE GENOMIC DNA]</scope>
</reference>
<feature type="domain" description="BTB" evidence="2">
    <location>
        <begin position="41"/>
        <end position="67"/>
    </location>
</feature>
<dbReference type="PROSITE" id="PS50097">
    <property type="entry name" value="BTB"/>
    <property type="match status" value="1"/>
</dbReference>
<evidence type="ECO:0000259" key="2">
    <source>
        <dbReference type="PROSITE" id="PS50097"/>
    </source>
</evidence>
<proteinExistence type="predicted"/>
<dbReference type="OrthoDB" id="5839694at2759"/>
<keyword evidence="4" id="KW-1185">Reference proteome</keyword>
<dbReference type="InterPro" id="IPR011333">
    <property type="entry name" value="SKP1/BTB/POZ_sf"/>
</dbReference>
<dbReference type="Pfam" id="PF00651">
    <property type="entry name" value="BTB"/>
    <property type="match status" value="1"/>
</dbReference>
<dbReference type="AlphaFoldDB" id="A0A183F8Y4"/>
<sequence>MSGAVPTSRGQPGEDKGSDDSCLIDDSREDMDALFLNPEFSDLTFVVGGERIHANIHVLAARCGYFRQGNVSLLLYGVFPECRVRCAVL</sequence>
<dbReference type="InterPro" id="IPR000210">
    <property type="entry name" value="BTB/POZ_dom"/>
</dbReference>
<evidence type="ECO:0000313" key="5">
    <source>
        <dbReference type="WBParaSite" id="HPBE_0000262601-mRNA-1"/>
    </source>
</evidence>
<dbReference type="Proteomes" id="UP000050761">
    <property type="component" value="Unassembled WGS sequence"/>
</dbReference>
<name>A0A183F8Y4_HELPZ</name>
<feature type="region of interest" description="Disordered" evidence="1">
    <location>
        <begin position="1"/>
        <end position="24"/>
    </location>
</feature>
<evidence type="ECO:0000256" key="1">
    <source>
        <dbReference type="SAM" id="MobiDB-lite"/>
    </source>
</evidence>
<gene>
    <name evidence="3" type="ORF">HPBE_LOCUS2627</name>
</gene>
<accession>A0A183F8Y4</accession>
<evidence type="ECO:0000313" key="4">
    <source>
        <dbReference type="Proteomes" id="UP000050761"/>
    </source>
</evidence>
<dbReference type="EMBL" id="UZAH01004344">
    <property type="protein sequence ID" value="VDO26800.1"/>
    <property type="molecule type" value="Genomic_DNA"/>
</dbReference>